<organism evidence="2 3">
    <name type="scientific">Moniliophthora roreri</name>
    <name type="common">Frosty pod rot fungus</name>
    <name type="synonym">Monilia roreri</name>
    <dbReference type="NCBI Taxonomy" id="221103"/>
    <lineage>
        <taxon>Eukaryota</taxon>
        <taxon>Fungi</taxon>
        <taxon>Dikarya</taxon>
        <taxon>Basidiomycota</taxon>
        <taxon>Agaricomycotina</taxon>
        <taxon>Agaricomycetes</taxon>
        <taxon>Agaricomycetidae</taxon>
        <taxon>Agaricales</taxon>
        <taxon>Marasmiineae</taxon>
        <taxon>Marasmiaceae</taxon>
        <taxon>Moniliophthora</taxon>
    </lineage>
</organism>
<dbReference type="Proteomes" id="UP000054988">
    <property type="component" value="Unassembled WGS sequence"/>
</dbReference>
<evidence type="ECO:0000313" key="2">
    <source>
        <dbReference type="EMBL" id="KTB40921.1"/>
    </source>
</evidence>
<gene>
    <name evidence="2" type="ORF">WG66_6500</name>
</gene>
<protein>
    <submittedName>
        <fullName evidence="2">Uncharacterized protein</fullName>
    </submittedName>
</protein>
<dbReference type="EMBL" id="LATX01001533">
    <property type="protein sequence ID" value="KTB40921.1"/>
    <property type="molecule type" value="Genomic_DNA"/>
</dbReference>
<reference evidence="2 3" key="1">
    <citation type="submission" date="2015-12" db="EMBL/GenBank/DDBJ databases">
        <title>Draft genome sequence of Moniliophthora roreri, the causal agent of frosty pod rot of cacao.</title>
        <authorList>
            <person name="Aime M.C."/>
            <person name="Diaz-Valderrama J.R."/>
            <person name="Kijpornyongpan T."/>
            <person name="Phillips-Mora W."/>
        </authorList>
    </citation>
    <scope>NUCLEOTIDE SEQUENCE [LARGE SCALE GENOMIC DNA]</scope>
    <source>
        <strain evidence="2 3">MCA 2952</strain>
    </source>
</reference>
<sequence length="32" mass="3532">MKLTFNLLLLADSSALVLNNLKLSEPAAIYVR</sequence>
<proteinExistence type="predicted"/>
<dbReference type="AlphaFoldDB" id="A0A0W0FX96"/>
<feature type="chain" id="PRO_5013221128" evidence="1">
    <location>
        <begin position="16"/>
        <end position="32"/>
    </location>
</feature>
<keyword evidence="1" id="KW-0732">Signal</keyword>
<accession>A0A0W0FX96</accession>
<comment type="caution">
    <text evidence="2">The sequence shown here is derived from an EMBL/GenBank/DDBJ whole genome shotgun (WGS) entry which is preliminary data.</text>
</comment>
<evidence type="ECO:0000313" key="3">
    <source>
        <dbReference type="Proteomes" id="UP000054988"/>
    </source>
</evidence>
<name>A0A0W0FX96_MONRR</name>
<feature type="signal peptide" evidence="1">
    <location>
        <begin position="1"/>
        <end position="15"/>
    </location>
</feature>
<evidence type="ECO:0000256" key="1">
    <source>
        <dbReference type="SAM" id="SignalP"/>
    </source>
</evidence>